<feature type="transmembrane region" description="Helical" evidence="2">
    <location>
        <begin position="319"/>
        <end position="337"/>
    </location>
</feature>
<keyword evidence="2" id="KW-0812">Transmembrane</keyword>
<gene>
    <name evidence="3" type="ORF">C1SCF055_LOCUS40131</name>
</gene>
<dbReference type="EMBL" id="CAMXCT030006523">
    <property type="protein sequence ID" value="CAL4802606.1"/>
    <property type="molecule type" value="Genomic_DNA"/>
</dbReference>
<reference evidence="3" key="1">
    <citation type="submission" date="2022-10" db="EMBL/GenBank/DDBJ databases">
        <authorList>
            <person name="Chen Y."/>
            <person name="Dougan E. K."/>
            <person name="Chan C."/>
            <person name="Rhodes N."/>
            <person name="Thang M."/>
        </authorList>
    </citation>
    <scope>NUCLEOTIDE SEQUENCE</scope>
</reference>
<dbReference type="Gene3D" id="1.25.40.10">
    <property type="entry name" value="Tetratricopeptide repeat domain"/>
    <property type="match status" value="1"/>
</dbReference>
<evidence type="ECO:0000256" key="1">
    <source>
        <dbReference type="SAM" id="MobiDB-lite"/>
    </source>
</evidence>
<dbReference type="OrthoDB" id="445200at2759"/>
<dbReference type="Proteomes" id="UP001152797">
    <property type="component" value="Unassembled WGS sequence"/>
</dbReference>
<comment type="caution">
    <text evidence="3">The sequence shown here is derived from an EMBL/GenBank/DDBJ whole genome shotgun (WGS) entry which is preliminary data.</text>
</comment>
<dbReference type="SUPFAM" id="SSF48452">
    <property type="entry name" value="TPR-like"/>
    <property type="match status" value="1"/>
</dbReference>
<dbReference type="InterPro" id="IPR053137">
    <property type="entry name" value="NLR-like"/>
</dbReference>
<dbReference type="InterPro" id="IPR011990">
    <property type="entry name" value="TPR-like_helical_dom_sf"/>
</dbReference>
<name>A0A9P1DRY1_9DINO</name>
<dbReference type="PANTHER" id="PTHR46082:SF6">
    <property type="entry name" value="AAA+ ATPASE DOMAIN-CONTAINING PROTEIN-RELATED"/>
    <property type="match status" value="1"/>
</dbReference>
<keyword evidence="5" id="KW-1185">Reference proteome</keyword>
<dbReference type="PANTHER" id="PTHR46082">
    <property type="entry name" value="ATP/GTP-BINDING PROTEIN-RELATED"/>
    <property type="match status" value="1"/>
</dbReference>
<dbReference type="EMBL" id="CAMXCT020006523">
    <property type="protein sequence ID" value="CAL1168669.1"/>
    <property type="molecule type" value="Genomic_DNA"/>
</dbReference>
<dbReference type="EMBL" id="CAMXCT010006523">
    <property type="protein sequence ID" value="CAI4015294.1"/>
    <property type="molecule type" value="Genomic_DNA"/>
</dbReference>
<keyword evidence="2" id="KW-0472">Membrane</keyword>
<accession>A0A9P1DRY1</accession>
<dbReference type="Pfam" id="PF13424">
    <property type="entry name" value="TPR_12"/>
    <property type="match status" value="1"/>
</dbReference>
<sequence>MGTGLWRRSNWTLQLLESWWQALDKDSNRNEQEVLEHFLTTNQHGCLKRLILLPAGRLNSESSNPIAAPPWRQHVVHLAGMPNAVRTEVFKSLWAEVCQLDSPKDGWWLRQLLIKSLTDFTMLLPDVPEIQDSDWTRLSESSRVARRLALMLVRGGTHREEAMVAVIRSAFLGLLQTWFLVALPQPSSGSESSDSEETLFSGSTWKAIYGSYKFLGFTWQIVIDCTMVGEYLQHMGDFSWWQNLLCLAQLLSISPNAKSSCTWLSVMLALLSTELARSTRLCTFKEHVLMKVLVVYFTLMSLPYALLLCWTLLPGMLFLWVFLPGMIVCLSISPYLLRQPDMEQFYDSEEEWDCVEVDLRGTALERPFHLAGYLWWILPLLDVSCLISPGILTRWWGTESGYWISGFMAFDRGDLWAYFSADRFLQLALHRTLRLEEKLKRSSASDSFALPLAHSLENLVGPLLELGHHQEAEALLLRPRSVPRQSLDQALHEENLAAAFQGQGRVAEAEALVRSALTVLEGAFPSEVKDVRPAGTRARLAQILHQQGRSKEAVELLRHALKEYEGSLGNDHPQTLNCARNLAVLLKQSLPATGSTAGTAARLREAEALLKRAASGYAKVLGAEHPETERFRRQGGPGHDIFRSKDQRQDLEGMGQEFGEFSQVASARLGDALAAFYGNQVGTWWPMPSELTYLPRLRRGGGSSFLFVGDKSDDAAPENVPDEGALQEKEEAEEFALDEFPKTCRMELKPGEGRACESPEVEGCMDSCRIQYLRPRAVQKPLPEEERKVCYNACIDHCVMGRTQDGFARPQCPLVNGYSERYSVWESYEKLDPGKELAKAAGPSASFLAPPSSKAEPIPGTASPQEDLGPLDPHGNPFKQNKVCGHVLAPGEQRCCEKSTVEACHECCVQRNFDGIQGEPSSDTCRRTCVRMCYKGKDGDKAGKHLPRCPDNAEAKVSLYPTNEQDSKLKDYVQLEG</sequence>
<feature type="transmembrane region" description="Helical" evidence="2">
    <location>
        <begin position="373"/>
        <end position="395"/>
    </location>
</feature>
<reference evidence="4 5" key="2">
    <citation type="submission" date="2024-05" db="EMBL/GenBank/DDBJ databases">
        <authorList>
            <person name="Chen Y."/>
            <person name="Shah S."/>
            <person name="Dougan E. K."/>
            <person name="Thang M."/>
            <person name="Chan C."/>
        </authorList>
    </citation>
    <scope>NUCLEOTIDE SEQUENCE [LARGE SCALE GENOMIC DNA]</scope>
</reference>
<proteinExistence type="predicted"/>
<dbReference type="AlphaFoldDB" id="A0A9P1DRY1"/>
<organism evidence="3">
    <name type="scientific">Cladocopium goreaui</name>
    <dbReference type="NCBI Taxonomy" id="2562237"/>
    <lineage>
        <taxon>Eukaryota</taxon>
        <taxon>Sar</taxon>
        <taxon>Alveolata</taxon>
        <taxon>Dinophyceae</taxon>
        <taxon>Suessiales</taxon>
        <taxon>Symbiodiniaceae</taxon>
        <taxon>Cladocopium</taxon>
    </lineage>
</organism>
<dbReference type="Pfam" id="PF13374">
    <property type="entry name" value="TPR_10"/>
    <property type="match status" value="1"/>
</dbReference>
<protein>
    <submittedName>
        <fullName evidence="4">Nephrocystin-3</fullName>
    </submittedName>
</protein>
<evidence type="ECO:0000313" key="5">
    <source>
        <dbReference type="Proteomes" id="UP001152797"/>
    </source>
</evidence>
<evidence type="ECO:0000256" key="2">
    <source>
        <dbReference type="SAM" id="Phobius"/>
    </source>
</evidence>
<keyword evidence="2" id="KW-1133">Transmembrane helix</keyword>
<feature type="region of interest" description="Disordered" evidence="1">
    <location>
        <begin position="842"/>
        <end position="874"/>
    </location>
</feature>
<evidence type="ECO:0000313" key="4">
    <source>
        <dbReference type="EMBL" id="CAL4802606.1"/>
    </source>
</evidence>
<feature type="transmembrane region" description="Helical" evidence="2">
    <location>
        <begin position="288"/>
        <end position="313"/>
    </location>
</feature>
<evidence type="ECO:0000313" key="3">
    <source>
        <dbReference type="EMBL" id="CAI4015294.1"/>
    </source>
</evidence>